<dbReference type="AlphaFoldDB" id="A0A3S0KIF6"/>
<keyword evidence="3" id="KW-1185">Reference proteome</keyword>
<feature type="signal peptide" evidence="1">
    <location>
        <begin position="1"/>
        <end position="26"/>
    </location>
</feature>
<gene>
    <name evidence="2" type="ORF">EKG39_12905</name>
</gene>
<dbReference type="Proteomes" id="UP000282060">
    <property type="component" value="Unassembled WGS sequence"/>
</dbReference>
<dbReference type="RefSeq" id="WP_126506161.1">
    <property type="nucleotide sequence ID" value="NZ_RXNV01000005.1"/>
</dbReference>
<comment type="caution">
    <text evidence="2">The sequence shown here is derived from an EMBL/GenBank/DDBJ whole genome shotgun (WGS) entry which is preliminary data.</text>
</comment>
<evidence type="ECO:0000313" key="3">
    <source>
        <dbReference type="Proteomes" id="UP000282060"/>
    </source>
</evidence>
<proteinExistence type="predicted"/>
<name>A0A3S0KIF6_9GAMM</name>
<protein>
    <submittedName>
        <fullName evidence="2">Uncharacterized protein</fullName>
    </submittedName>
</protein>
<organism evidence="2 3">
    <name type="scientific">Shewanella atlantica</name>
    <dbReference type="NCBI Taxonomy" id="271099"/>
    <lineage>
        <taxon>Bacteria</taxon>
        <taxon>Pseudomonadati</taxon>
        <taxon>Pseudomonadota</taxon>
        <taxon>Gammaproteobacteria</taxon>
        <taxon>Alteromonadales</taxon>
        <taxon>Shewanellaceae</taxon>
        <taxon>Shewanella</taxon>
    </lineage>
</organism>
<dbReference type="EMBL" id="RXNV01000005">
    <property type="protein sequence ID" value="RTR31610.1"/>
    <property type="molecule type" value="Genomic_DNA"/>
</dbReference>
<accession>A0A3S0KIF6</accession>
<evidence type="ECO:0000313" key="2">
    <source>
        <dbReference type="EMBL" id="RTR31610.1"/>
    </source>
</evidence>
<evidence type="ECO:0000256" key="1">
    <source>
        <dbReference type="SAM" id="SignalP"/>
    </source>
</evidence>
<sequence>MFTITKGLMTGLLAIALSSASAVAMAKMDTVTGKINGHTCAHSGHTCPLSKLDPHLQLESAFVLQQRDGSYYFLSNVPRITAARYALQMATVKGNVNNKLRVILVDELLIDGKVIWSPAMVDEAIREWESMHNADG</sequence>
<feature type="chain" id="PRO_5018631092" evidence="1">
    <location>
        <begin position="27"/>
        <end position="136"/>
    </location>
</feature>
<reference evidence="2 3" key="1">
    <citation type="submission" date="2018-12" db="EMBL/GenBank/DDBJ databases">
        <authorList>
            <person name="Yu L."/>
        </authorList>
    </citation>
    <scope>NUCLEOTIDE SEQUENCE [LARGE SCALE GENOMIC DNA]</scope>
    <source>
        <strain evidence="2 3">HAW-EB5</strain>
    </source>
</reference>
<keyword evidence="1" id="KW-0732">Signal</keyword>
<dbReference type="OrthoDB" id="7063532at2"/>